<dbReference type="InterPro" id="IPR012001">
    <property type="entry name" value="Thiamin_PyroP_enz_TPP-bd_dom"/>
</dbReference>
<feature type="region of interest" description="Disordered" evidence="5">
    <location>
        <begin position="567"/>
        <end position="602"/>
    </location>
</feature>
<dbReference type="Proteomes" id="UP000766550">
    <property type="component" value="Unassembled WGS sequence"/>
</dbReference>
<dbReference type="AlphaFoldDB" id="A0A8J7Y2M7"/>
<sequence>MVRLNGSEIIAEYLEREGVEYIVGIPGHGSTLMIDAFNDSSVDVVQPRHEQGAAHLADGYARVSGDPLVVFTSIGPGATNTVTGVATAFVDSVPMVVLTGGPQTHEYGQGILQEIERKRPGDFPNVMEPITKQTFQVHDVEQLPRTLRRAFQEAVTGRPAPVHVEIPMDVQAAVADVDIPDPTRSRAQYRPAGDPRAVSEGTELLIDAERPVIVAGGGAMLAEAWDEVRELAEFLQAPVSPTFQGKGIVPEDHDLFVGYAGAWGTTAGNELCSSADVILALGCRFSDLHTSSFDPGVSFEIPPTKLVHVDVDSHEIGKNYPVEVGVQGDAKVVARQLRDELEERTDPVGTEDNEYYEEVQRRWEDWEERIEERHTDDSVPLSMARVLGGLREVLDRDAIVTSGAGHPQDITNPEFPVYEPRSNISAGGFSTMGFSLPASMGAKLAAPDRQVVSVQGDGSFLHCNQELIAAVQEDIDVNVLVLNNHAWLSIRNLQVTQSGWDRVIATEFDEEHDYDAVGMAESMGVEFAERVFEADDLDSALEAMVEHDGPALVEAVVERDSTETGGIMTGAWHLPGLGEGYEAGERPGEESAEAEEEAAGDD</sequence>
<dbReference type="InterPro" id="IPR029061">
    <property type="entry name" value="THDP-binding"/>
</dbReference>
<comment type="caution">
    <text evidence="9">The sequence shown here is derived from an EMBL/GenBank/DDBJ whole genome shotgun (WGS) entry which is preliminary data.</text>
</comment>
<dbReference type="InterPro" id="IPR045229">
    <property type="entry name" value="TPP_enz"/>
</dbReference>
<evidence type="ECO:0000256" key="4">
    <source>
        <dbReference type="RuleBase" id="RU362132"/>
    </source>
</evidence>
<evidence type="ECO:0000256" key="5">
    <source>
        <dbReference type="SAM" id="MobiDB-lite"/>
    </source>
</evidence>
<dbReference type="GO" id="GO:0009097">
    <property type="term" value="P:isoleucine biosynthetic process"/>
    <property type="evidence" value="ECO:0007669"/>
    <property type="project" value="TreeGrafter"/>
</dbReference>
<dbReference type="OrthoDB" id="6837at2157"/>
<dbReference type="InterPro" id="IPR012000">
    <property type="entry name" value="Thiamin_PyroP_enz_cen_dom"/>
</dbReference>
<comment type="cofactor">
    <cofactor evidence="1">
        <name>thiamine diphosphate</name>
        <dbReference type="ChEBI" id="CHEBI:58937"/>
    </cofactor>
</comment>
<gene>
    <name evidence="9" type="ORF">KTS45_02415</name>
</gene>
<dbReference type="SUPFAM" id="SSF52518">
    <property type="entry name" value="Thiamin diphosphate-binding fold (THDP-binding)"/>
    <property type="match status" value="2"/>
</dbReference>
<evidence type="ECO:0000256" key="3">
    <source>
        <dbReference type="ARBA" id="ARBA00023052"/>
    </source>
</evidence>
<keyword evidence="3 4" id="KW-0786">Thiamine pyrophosphate</keyword>
<protein>
    <submittedName>
        <fullName evidence="9">Thiamine pyrophosphate-binding protein</fullName>
    </submittedName>
</protein>
<feature type="compositionally biased region" description="Acidic residues" evidence="5">
    <location>
        <begin position="590"/>
        <end position="602"/>
    </location>
</feature>
<evidence type="ECO:0000259" key="7">
    <source>
        <dbReference type="Pfam" id="PF02775"/>
    </source>
</evidence>
<evidence type="ECO:0000259" key="8">
    <source>
        <dbReference type="Pfam" id="PF02776"/>
    </source>
</evidence>
<dbReference type="InterPro" id="IPR000399">
    <property type="entry name" value="TPP-bd_CS"/>
</dbReference>
<evidence type="ECO:0000259" key="6">
    <source>
        <dbReference type="Pfam" id="PF00205"/>
    </source>
</evidence>
<dbReference type="Gene3D" id="3.40.50.1220">
    <property type="entry name" value="TPP-binding domain"/>
    <property type="match status" value="1"/>
</dbReference>
<organism evidence="9 10">
    <name type="scientific">Haloarcula limicola</name>
    <dbReference type="NCBI Taxonomy" id="1429915"/>
    <lineage>
        <taxon>Archaea</taxon>
        <taxon>Methanobacteriati</taxon>
        <taxon>Methanobacteriota</taxon>
        <taxon>Stenosarchaea group</taxon>
        <taxon>Halobacteria</taxon>
        <taxon>Halobacteriales</taxon>
        <taxon>Haloarculaceae</taxon>
        <taxon>Haloarcula</taxon>
    </lineage>
</organism>
<dbReference type="InterPro" id="IPR011766">
    <property type="entry name" value="TPP_enzyme_TPP-bd"/>
</dbReference>
<evidence type="ECO:0000256" key="1">
    <source>
        <dbReference type="ARBA" id="ARBA00001964"/>
    </source>
</evidence>
<name>A0A8J7Y2M7_9EURY</name>
<proteinExistence type="inferred from homology"/>
<dbReference type="Gene3D" id="3.40.50.970">
    <property type="match status" value="2"/>
</dbReference>
<feature type="domain" description="Thiamine pyrophosphate enzyme TPP-binding" evidence="7">
    <location>
        <begin position="405"/>
        <end position="554"/>
    </location>
</feature>
<dbReference type="CDD" id="cd07035">
    <property type="entry name" value="TPP_PYR_POX_like"/>
    <property type="match status" value="1"/>
</dbReference>
<dbReference type="FunFam" id="3.40.50.970:FF:000007">
    <property type="entry name" value="Acetolactate synthase"/>
    <property type="match status" value="1"/>
</dbReference>
<dbReference type="Pfam" id="PF02775">
    <property type="entry name" value="TPP_enzyme_C"/>
    <property type="match status" value="1"/>
</dbReference>
<dbReference type="PROSITE" id="PS00187">
    <property type="entry name" value="TPP_ENZYMES"/>
    <property type="match status" value="1"/>
</dbReference>
<dbReference type="GO" id="GO:0030976">
    <property type="term" value="F:thiamine pyrophosphate binding"/>
    <property type="evidence" value="ECO:0007669"/>
    <property type="project" value="InterPro"/>
</dbReference>
<dbReference type="InterPro" id="IPR029035">
    <property type="entry name" value="DHS-like_NAD/FAD-binding_dom"/>
</dbReference>
<dbReference type="SUPFAM" id="SSF52467">
    <property type="entry name" value="DHS-like NAD/FAD-binding domain"/>
    <property type="match status" value="1"/>
</dbReference>
<evidence type="ECO:0000313" key="9">
    <source>
        <dbReference type="EMBL" id="MBV0923042.1"/>
    </source>
</evidence>
<dbReference type="PANTHER" id="PTHR18968">
    <property type="entry name" value="THIAMINE PYROPHOSPHATE ENZYMES"/>
    <property type="match status" value="1"/>
</dbReference>
<reference evidence="9 10" key="1">
    <citation type="submission" date="2021-06" db="EMBL/GenBank/DDBJ databases">
        <title>New haloarchaea isolates fom saline soil.</title>
        <authorList>
            <person name="Duran-Viseras A."/>
            <person name="Sanchez-Porro C.S."/>
            <person name="Ventosa A."/>
        </authorList>
    </citation>
    <scope>NUCLEOTIDE SEQUENCE [LARGE SCALE GENOMIC DNA]</scope>
    <source>
        <strain evidence="9 10">JCM 183640</strain>
    </source>
</reference>
<feature type="domain" description="Thiamine pyrophosphate enzyme N-terminal TPP-binding" evidence="8">
    <location>
        <begin position="5"/>
        <end position="115"/>
    </location>
</feature>
<dbReference type="GO" id="GO:0003984">
    <property type="term" value="F:acetolactate synthase activity"/>
    <property type="evidence" value="ECO:0007669"/>
    <property type="project" value="TreeGrafter"/>
</dbReference>
<dbReference type="EMBL" id="JAHQXF010000001">
    <property type="protein sequence ID" value="MBV0923042.1"/>
    <property type="molecule type" value="Genomic_DNA"/>
</dbReference>
<comment type="similarity">
    <text evidence="2 4">Belongs to the TPP enzyme family.</text>
</comment>
<accession>A0A8J7Y2M7</accession>
<dbReference type="GO" id="GO:0009099">
    <property type="term" value="P:L-valine biosynthetic process"/>
    <property type="evidence" value="ECO:0007669"/>
    <property type="project" value="TreeGrafter"/>
</dbReference>
<dbReference type="GO" id="GO:0044272">
    <property type="term" value="P:sulfur compound biosynthetic process"/>
    <property type="evidence" value="ECO:0007669"/>
    <property type="project" value="UniProtKB-ARBA"/>
</dbReference>
<dbReference type="GO" id="GO:0005948">
    <property type="term" value="C:acetolactate synthase complex"/>
    <property type="evidence" value="ECO:0007669"/>
    <property type="project" value="TreeGrafter"/>
</dbReference>
<evidence type="ECO:0000313" key="10">
    <source>
        <dbReference type="Proteomes" id="UP000766550"/>
    </source>
</evidence>
<evidence type="ECO:0000256" key="2">
    <source>
        <dbReference type="ARBA" id="ARBA00007812"/>
    </source>
</evidence>
<dbReference type="PANTHER" id="PTHR18968:SF13">
    <property type="entry name" value="ACETOLACTATE SYNTHASE CATALYTIC SUBUNIT, MITOCHONDRIAL"/>
    <property type="match status" value="1"/>
</dbReference>
<dbReference type="Pfam" id="PF02776">
    <property type="entry name" value="TPP_enzyme_N"/>
    <property type="match status" value="1"/>
</dbReference>
<feature type="domain" description="Thiamine pyrophosphate enzyme central" evidence="6">
    <location>
        <begin position="202"/>
        <end position="337"/>
    </location>
</feature>
<dbReference type="Pfam" id="PF00205">
    <property type="entry name" value="TPP_enzyme_M"/>
    <property type="match status" value="1"/>
</dbReference>
<dbReference type="RefSeq" id="WP_162316204.1">
    <property type="nucleotide sequence ID" value="NZ_JAHQXF010000001.1"/>
</dbReference>
<dbReference type="GO" id="GO:0050660">
    <property type="term" value="F:flavin adenine dinucleotide binding"/>
    <property type="evidence" value="ECO:0007669"/>
    <property type="project" value="TreeGrafter"/>
</dbReference>
<dbReference type="GO" id="GO:0000287">
    <property type="term" value="F:magnesium ion binding"/>
    <property type="evidence" value="ECO:0007669"/>
    <property type="project" value="InterPro"/>
</dbReference>
<keyword evidence="10" id="KW-1185">Reference proteome</keyword>
<dbReference type="CDD" id="cd00568">
    <property type="entry name" value="TPP_enzymes"/>
    <property type="match status" value="1"/>
</dbReference>